<protein>
    <submittedName>
        <fullName evidence="1">Uncharacterized protein</fullName>
    </submittedName>
</protein>
<dbReference type="Proteomes" id="UP000744032">
    <property type="component" value="Unassembled WGS sequence"/>
</dbReference>
<dbReference type="RefSeq" id="WP_168375812.1">
    <property type="nucleotide sequence ID" value="NZ_JAAXMD010000359.1"/>
</dbReference>
<name>A0ABX1IQY2_STRGB</name>
<proteinExistence type="predicted"/>
<evidence type="ECO:0000313" key="1">
    <source>
        <dbReference type="EMBL" id="NKQ28036.1"/>
    </source>
</evidence>
<gene>
    <name evidence="1" type="ORF">HF200_27455</name>
</gene>
<comment type="caution">
    <text evidence="1">The sequence shown here is derived from an EMBL/GenBank/DDBJ whole genome shotgun (WGS) entry which is preliminary data.</text>
</comment>
<sequence length="69" mass="7656">MSTRWESEAEDAERSSRFVSGIELAYEIRVGDVDAGELSDFEELVLFAAWPPANAPYPPAGHGYPRRDA</sequence>
<accession>A0ABX1IQY2</accession>
<keyword evidence="2" id="KW-1185">Reference proteome</keyword>
<reference evidence="1 2" key="1">
    <citation type="submission" date="2020-04" db="EMBL/GenBank/DDBJ databases">
        <title>Genome sequence of Streptomyces galbus strain I339.</title>
        <authorList>
            <person name="Silva E.A.N."/>
            <person name="Merces M."/>
            <person name="Castelo Branco A.P.O.T."/>
            <person name="Vasconcelos P.C."/>
            <person name="Costa N.P."/>
            <person name="Marinho G.C.S."/>
            <person name="Oliveira C.J.B."/>
            <person name="Araujo D."/>
            <person name="Rodrigues Junior V.S."/>
            <person name="Almeida R."/>
            <person name="Silva Filho U.R."/>
            <person name="Andrade A.S.A."/>
            <person name="Cibulski S.P."/>
        </authorList>
    </citation>
    <scope>NUCLEOTIDE SEQUENCE [LARGE SCALE GENOMIC DNA]</scope>
    <source>
        <strain evidence="1 2">I339</strain>
    </source>
</reference>
<dbReference type="EMBL" id="JAAXMD010000359">
    <property type="protein sequence ID" value="NKQ28036.1"/>
    <property type="molecule type" value="Genomic_DNA"/>
</dbReference>
<organism evidence="1 2">
    <name type="scientific">Streptomyces galbus</name>
    <dbReference type="NCBI Taxonomy" id="33898"/>
    <lineage>
        <taxon>Bacteria</taxon>
        <taxon>Bacillati</taxon>
        <taxon>Actinomycetota</taxon>
        <taxon>Actinomycetes</taxon>
        <taxon>Kitasatosporales</taxon>
        <taxon>Streptomycetaceae</taxon>
        <taxon>Streptomyces</taxon>
    </lineage>
</organism>
<evidence type="ECO:0000313" key="2">
    <source>
        <dbReference type="Proteomes" id="UP000744032"/>
    </source>
</evidence>